<name>A0A212DDR7_CEREH</name>
<feature type="domain" description="Cation-transporting P-type ATPase N-terminal" evidence="2">
    <location>
        <begin position="1"/>
        <end position="60"/>
    </location>
</feature>
<feature type="non-terminal residue" evidence="3">
    <location>
        <position position="69"/>
    </location>
</feature>
<sequence>VDLQNGLSEFSVTQRRLVHGWNEFVADNTEPVWKKYLDQFKNPLILLLLASALVSVLTKKYEDAISIAV</sequence>
<dbReference type="Proteomes" id="UP000242450">
    <property type="component" value="Chromosome 4"/>
</dbReference>
<gene>
    <name evidence="3" type="ORF">Celaphus_00004003</name>
</gene>
<dbReference type="InterPro" id="IPR023298">
    <property type="entry name" value="ATPase_P-typ_TM_dom_sf"/>
</dbReference>
<dbReference type="SUPFAM" id="SSF81665">
    <property type="entry name" value="Calcium ATPase, transmembrane domain M"/>
    <property type="match status" value="1"/>
</dbReference>
<dbReference type="EMBL" id="MKHE01000004">
    <property type="protein sequence ID" value="OWK16393.1"/>
    <property type="molecule type" value="Genomic_DNA"/>
</dbReference>
<keyword evidence="1" id="KW-0460">Magnesium</keyword>
<organism evidence="3 4">
    <name type="scientific">Cervus elaphus hippelaphus</name>
    <name type="common">European red deer</name>
    <dbReference type="NCBI Taxonomy" id="46360"/>
    <lineage>
        <taxon>Eukaryota</taxon>
        <taxon>Metazoa</taxon>
        <taxon>Chordata</taxon>
        <taxon>Craniata</taxon>
        <taxon>Vertebrata</taxon>
        <taxon>Euteleostomi</taxon>
        <taxon>Mammalia</taxon>
        <taxon>Eutheria</taxon>
        <taxon>Laurasiatheria</taxon>
        <taxon>Artiodactyla</taxon>
        <taxon>Ruminantia</taxon>
        <taxon>Pecora</taxon>
        <taxon>Cervidae</taxon>
        <taxon>Cervinae</taxon>
        <taxon>Cervus</taxon>
    </lineage>
</organism>
<keyword evidence="4" id="KW-1185">Reference proteome</keyword>
<proteinExistence type="predicted"/>
<dbReference type="Gene3D" id="1.20.1110.10">
    <property type="entry name" value="Calcium-transporting ATPase, transmembrane domain"/>
    <property type="match status" value="1"/>
</dbReference>
<protein>
    <recommendedName>
        <fullName evidence="2">Cation-transporting P-type ATPase N-terminal domain-containing protein</fullName>
    </recommendedName>
</protein>
<reference evidence="3 4" key="1">
    <citation type="journal article" date="2018" name="Mol. Genet. Genomics">
        <title>The red deer Cervus elaphus genome CerEla1.0: sequencing, annotating, genes, and chromosomes.</title>
        <authorList>
            <person name="Bana N.A."/>
            <person name="Nyiri A."/>
            <person name="Nagy J."/>
            <person name="Frank K."/>
            <person name="Nagy T."/>
            <person name="Steger V."/>
            <person name="Schiller M."/>
            <person name="Lakatos P."/>
            <person name="Sugar L."/>
            <person name="Horn P."/>
            <person name="Barta E."/>
            <person name="Orosz L."/>
        </authorList>
    </citation>
    <scope>NUCLEOTIDE SEQUENCE [LARGE SCALE GENOMIC DNA]</scope>
    <source>
        <strain evidence="3">Hungarian</strain>
    </source>
</reference>
<dbReference type="AlphaFoldDB" id="A0A212DDR7"/>
<accession>A0A212DDR7</accession>
<evidence type="ECO:0000256" key="1">
    <source>
        <dbReference type="ARBA" id="ARBA00022842"/>
    </source>
</evidence>
<evidence type="ECO:0000313" key="4">
    <source>
        <dbReference type="Proteomes" id="UP000242450"/>
    </source>
</evidence>
<dbReference type="InterPro" id="IPR004014">
    <property type="entry name" value="ATPase_P-typ_cation-transptr_N"/>
</dbReference>
<evidence type="ECO:0000313" key="3">
    <source>
        <dbReference type="EMBL" id="OWK16393.1"/>
    </source>
</evidence>
<comment type="caution">
    <text evidence="3">The sequence shown here is derived from an EMBL/GenBank/DDBJ whole genome shotgun (WGS) entry which is preliminary data.</text>
</comment>
<dbReference type="SMART" id="SM00831">
    <property type="entry name" value="Cation_ATPase_N"/>
    <property type="match status" value="1"/>
</dbReference>
<dbReference type="Pfam" id="PF00690">
    <property type="entry name" value="Cation_ATPase_N"/>
    <property type="match status" value="1"/>
</dbReference>
<evidence type="ECO:0000259" key="2">
    <source>
        <dbReference type="SMART" id="SM00831"/>
    </source>
</evidence>
<dbReference type="OrthoDB" id="3352408at2759"/>
<feature type="non-terminal residue" evidence="3">
    <location>
        <position position="1"/>
    </location>
</feature>
<dbReference type="Gene3D" id="2.70.150.10">
    <property type="entry name" value="Calcium-transporting ATPase, cytoplasmic transduction domain A"/>
    <property type="match status" value="1"/>
</dbReference>
<dbReference type="PANTHER" id="PTHR42861">
    <property type="entry name" value="CALCIUM-TRANSPORTING ATPASE"/>
    <property type="match status" value="1"/>
</dbReference>